<comment type="caution">
    <text evidence="2">The sequence shown here is derived from an EMBL/GenBank/DDBJ whole genome shotgun (WGS) entry which is preliminary data.</text>
</comment>
<dbReference type="EMBL" id="DSID01000606">
    <property type="protein sequence ID" value="HEX71169.1"/>
    <property type="molecule type" value="Genomic_DNA"/>
</dbReference>
<name>A0A7C2W934_9BACT</name>
<dbReference type="AlphaFoldDB" id="A0A7C2W934"/>
<reference evidence="2" key="1">
    <citation type="journal article" date="2020" name="mSystems">
        <title>Genome- and Community-Level Interaction Insights into Carbon Utilization and Element Cycling Functions of Hydrothermarchaeota in Hydrothermal Sediment.</title>
        <authorList>
            <person name="Zhou Z."/>
            <person name="Liu Y."/>
            <person name="Xu W."/>
            <person name="Pan J."/>
            <person name="Luo Z.H."/>
            <person name="Li M."/>
        </authorList>
    </citation>
    <scope>NUCLEOTIDE SEQUENCE [LARGE SCALE GENOMIC DNA]</scope>
    <source>
        <strain evidence="2">SpSt-192</strain>
    </source>
</reference>
<accession>A0A7C2W934</accession>
<feature type="transmembrane region" description="Helical" evidence="1">
    <location>
        <begin position="15"/>
        <end position="36"/>
    </location>
</feature>
<feature type="transmembrane region" description="Helical" evidence="1">
    <location>
        <begin position="75"/>
        <end position="97"/>
    </location>
</feature>
<keyword evidence="1" id="KW-0472">Membrane</keyword>
<sequence>MRLIPSARHSLTTPVWLPPLASAVVLFVLFLVATLVRRSSLAEAGRPVMIALSAAVAVIITLHGARMMAAARTRGWPSALAGAMMVVLGIYTLLHVLR</sequence>
<organism evidence="2">
    <name type="scientific">Thermorudis sp</name>
    <dbReference type="NCBI Taxonomy" id="1969470"/>
    <lineage>
        <taxon>Bacteria</taxon>
        <taxon>Pseudomonadati</taxon>
        <taxon>Thermomicrobiota</taxon>
        <taxon>Thermomicrobia</taxon>
        <taxon>Thermomicrobia incertae sedis</taxon>
        <taxon>Thermorudis</taxon>
    </lineage>
</organism>
<feature type="transmembrane region" description="Helical" evidence="1">
    <location>
        <begin position="48"/>
        <end position="69"/>
    </location>
</feature>
<evidence type="ECO:0000256" key="1">
    <source>
        <dbReference type="SAM" id="Phobius"/>
    </source>
</evidence>
<protein>
    <submittedName>
        <fullName evidence="2">Uncharacterized protein</fullName>
    </submittedName>
</protein>
<gene>
    <name evidence="2" type="ORF">ENP13_08015</name>
</gene>
<proteinExistence type="predicted"/>
<keyword evidence="1" id="KW-0812">Transmembrane</keyword>
<evidence type="ECO:0000313" key="2">
    <source>
        <dbReference type="EMBL" id="HEX71169.1"/>
    </source>
</evidence>
<keyword evidence="1" id="KW-1133">Transmembrane helix</keyword>